<dbReference type="AlphaFoldDB" id="A0A3E1RI76"/>
<dbReference type="InterPro" id="IPR010131">
    <property type="entry name" value="MdtP/NodT-like"/>
</dbReference>
<dbReference type="PROSITE" id="PS51257">
    <property type="entry name" value="PROKAR_LIPOPROTEIN"/>
    <property type="match status" value="1"/>
</dbReference>
<evidence type="ECO:0000313" key="4">
    <source>
        <dbReference type="Proteomes" id="UP000260665"/>
    </source>
</evidence>
<keyword evidence="2" id="KW-1134">Transmembrane beta strand</keyword>
<dbReference type="EMBL" id="QFZK01000001">
    <property type="protein sequence ID" value="RFO98941.1"/>
    <property type="molecule type" value="Genomic_DNA"/>
</dbReference>
<dbReference type="SUPFAM" id="SSF56954">
    <property type="entry name" value="Outer membrane efflux proteins (OEP)"/>
    <property type="match status" value="1"/>
</dbReference>
<keyword evidence="4" id="KW-1185">Reference proteome</keyword>
<keyword evidence="2" id="KW-0564">Palmitate</keyword>
<evidence type="ECO:0000313" key="3">
    <source>
        <dbReference type="EMBL" id="RFO98941.1"/>
    </source>
</evidence>
<comment type="similarity">
    <text evidence="1 2">Belongs to the outer membrane factor (OMF) (TC 1.B.17) family.</text>
</comment>
<keyword evidence="2" id="KW-0472">Membrane</keyword>
<evidence type="ECO:0000256" key="2">
    <source>
        <dbReference type="RuleBase" id="RU362097"/>
    </source>
</evidence>
<dbReference type="Gene3D" id="2.20.200.10">
    <property type="entry name" value="Outer membrane efflux proteins (OEP)"/>
    <property type="match status" value="1"/>
</dbReference>
<keyword evidence="2" id="KW-0449">Lipoprotein</keyword>
<gene>
    <name evidence="3" type="ORF">DIC66_03455</name>
</gene>
<dbReference type="PANTHER" id="PTHR30203:SF29">
    <property type="entry name" value="PROTEIN CYAE"/>
    <property type="match status" value="1"/>
</dbReference>
<dbReference type="GO" id="GO:0005886">
    <property type="term" value="C:plasma membrane"/>
    <property type="evidence" value="ECO:0007669"/>
    <property type="project" value="UniProtKB-SubCell"/>
</dbReference>
<accession>A0A3E1RI76</accession>
<feature type="signal peptide" evidence="2">
    <location>
        <begin position="1"/>
        <end position="22"/>
    </location>
</feature>
<proteinExistence type="inferred from homology"/>
<comment type="caution">
    <text evidence="3">The sequence shown here is derived from an EMBL/GenBank/DDBJ whole genome shotgun (WGS) entry which is preliminary data.</text>
</comment>
<dbReference type="PANTHER" id="PTHR30203">
    <property type="entry name" value="OUTER MEMBRANE CATION EFFLUX PROTEIN"/>
    <property type="match status" value="1"/>
</dbReference>
<dbReference type="NCBIfam" id="TIGR01845">
    <property type="entry name" value="outer_NodT"/>
    <property type="match status" value="1"/>
</dbReference>
<dbReference type="RefSeq" id="WP_117174008.1">
    <property type="nucleotide sequence ID" value="NZ_QFZK01000001.1"/>
</dbReference>
<protein>
    <submittedName>
        <fullName evidence="3">RND transporter</fullName>
    </submittedName>
</protein>
<feature type="chain" id="PRO_5017494731" evidence="2">
    <location>
        <begin position="23"/>
        <end position="480"/>
    </location>
</feature>
<dbReference type="InterPro" id="IPR003423">
    <property type="entry name" value="OMP_efflux"/>
</dbReference>
<dbReference type="OrthoDB" id="9770517at2"/>
<dbReference type="Proteomes" id="UP000260665">
    <property type="component" value="Unassembled WGS sequence"/>
</dbReference>
<dbReference type="Gene3D" id="1.20.1600.10">
    <property type="entry name" value="Outer membrane efflux proteins (OEP)"/>
    <property type="match status" value="1"/>
</dbReference>
<dbReference type="GO" id="GO:0015562">
    <property type="term" value="F:efflux transmembrane transporter activity"/>
    <property type="evidence" value="ECO:0007669"/>
    <property type="project" value="InterPro"/>
</dbReference>
<organism evidence="3 4">
    <name type="scientific">Rhodoferax lacus</name>
    <dbReference type="NCBI Taxonomy" id="2184758"/>
    <lineage>
        <taxon>Bacteria</taxon>
        <taxon>Pseudomonadati</taxon>
        <taxon>Pseudomonadota</taxon>
        <taxon>Betaproteobacteria</taxon>
        <taxon>Burkholderiales</taxon>
        <taxon>Comamonadaceae</taxon>
        <taxon>Rhodoferax</taxon>
    </lineage>
</organism>
<comment type="subcellular location">
    <subcellularLocation>
        <location evidence="2">Cell membrane</location>
        <topology evidence="2">Lipid-anchor</topology>
    </subcellularLocation>
</comment>
<keyword evidence="2" id="KW-0732">Signal</keyword>
<sequence length="480" mass="49882">MQRLAYICAAAAALGLLATGCAAPLPAQSGNTGADRTVPPAWNAPLPHGGSSAQLAQWWQGLGDRVLVDLIEAAQRVSPTLASATSRLTQSRAALATATAANRPSLNASLSAQRGVTSASPMVGTALSSSLDASWEIDLFGANAAASDAAQARLQGTGAQWHEARVSVAAETATQYYAWRNCRQVLAVLQSDTRSRGESARLSALSAQAGFTAPAVSALADASAAEGRSRSTQQASQCDSTLKALVALTAVPEPTLRQRLQDSVADSNAPNQNPAAMPAVASVPAEVLSQRPDLYAAQREVAAASADLGSAQAQRYPRLTLNGQIGTLNYSSQGSTTDLSTWSIGPVVLSLPIFDGGRRVANVQAAQARYTEAEALYRARVRQAVREVEDALLSLSSTAAQREDAATAAAGYTTSFNATQARVQAGAANLPELEDARRIALASQTTLLQLDLQRTQAWIALYRALGGGWTPDAALPQDSH</sequence>
<name>A0A3E1RI76_9BURK</name>
<dbReference type="Pfam" id="PF02321">
    <property type="entry name" value="OEP"/>
    <property type="match status" value="2"/>
</dbReference>
<evidence type="ECO:0000256" key="1">
    <source>
        <dbReference type="ARBA" id="ARBA00007613"/>
    </source>
</evidence>
<reference evidence="3 4" key="1">
    <citation type="submission" date="2018-05" db="EMBL/GenBank/DDBJ databases">
        <title>Rhodoferax soyangensis sp.nov., isolated from an oligotrophic freshwater lake.</title>
        <authorList>
            <person name="Park M."/>
        </authorList>
    </citation>
    <scope>NUCLEOTIDE SEQUENCE [LARGE SCALE GENOMIC DNA]</scope>
    <source>
        <strain evidence="3 4">IMCC26218</strain>
    </source>
</reference>
<keyword evidence="2" id="KW-0812">Transmembrane</keyword>